<evidence type="ECO:0000256" key="6">
    <source>
        <dbReference type="RuleBase" id="RU004384"/>
    </source>
</evidence>
<keyword evidence="3" id="KW-0472">Membrane</keyword>
<name>A0A5K1UVU0_ENTHI</name>
<keyword evidence="6" id="KW-0072">Autophagy</keyword>
<evidence type="ECO:0000313" key="7">
    <source>
        <dbReference type="EMBL" id="GAT98760.1"/>
    </source>
</evidence>
<dbReference type="InterPro" id="IPR029071">
    <property type="entry name" value="Ubiquitin-like_domsf"/>
</dbReference>
<dbReference type="FunFam" id="3.10.20.90:FF:000433">
    <property type="entry name" value="Autophagy-related protein"/>
    <property type="match status" value="1"/>
</dbReference>
<dbReference type="Gene3D" id="3.10.20.90">
    <property type="entry name" value="Phosphatidylinositol 3-kinase Catalytic Subunit, Chain A, domain 1"/>
    <property type="match status" value="1"/>
</dbReference>
<dbReference type="SUPFAM" id="SSF54236">
    <property type="entry name" value="Ubiquitin-like"/>
    <property type="match status" value="1"/>
</dbReference>
<proteinExistence type="inferred from homology"/>
<reference evidence="7 8" key="1">
    <citation type="submission" date="2016-05" db="EMBL/GenBank/DDBJ databases">
        <title>First whole genome sequencing of Entamoeba histolytica HM1:IMSS-clone-6.</title>
        <authorList>
            <person name="Mukherjee Avik.K."/>
            <person name="Izumyama S."/>
            <person name="Nakada-Tsukui K."/>
            <person name="Nozaki T."/>
        </authorList>
    </citation>
    <scope>NUCLEOTIDE SEQUENCE [LARGE SCALE GENOMIC DNA]</scope>
    <source>
        <strain evidence="7 8">HM1:IMSS clone 6</strain>
    </source>
</reference>
<sequence length="134" mass="15294">MDPTFPINQPKLPFKQRVSFEERKAFAIQLRQKKPNYVPLVVESDGTSSAINLKKDRFFIPEGSKISDFVKVLVDKYIETDGETPISTVSVKIQTPSKAIQPSNEDTIGSLYAMYQEEDGYLYFIVYRESVFGN</sequence>
<comment type="similarity">
    <text evidence="2 6">Belongs to the ATG8 family.</text>
</comment>
<dbReference type="Pfam" id="PF02991">
    <property type="entry name" value="ATG8"/>
    <property type="match status" value="1"/>
</dbReference>
<gene>
    <name evidence="7" type="ORF">CL6EHI_172140</name>
</gene>
<dbReference type="GO" id="GO:0006914">
    <property type="term" value="P:autophagy"/>
    <property type="evidence" value="ECO:0007669"/>
    <property type="project" value="UniProtKB-KW"/>
</dbReference>
<comment type="subcellular location">
    <subcellularLocation>
        <location evidence="1">Membrane</location>
    </subcellularLocation>
</comment>
<dbReference type="InterPro" id="IPR004241">
    <property type="entry name" value="Atg8-like"/>
</dbReference>
<dbReference type="VEuPathDB" id="AmoebaDB:EHI_172140"/>
<organism evidence="7 8">
    <name type="scientific">Entamoeba histolytica</name>
    <dbReference type="NCBI Taxonomy" id="5759"/>
    <lineage>
        <taxon>Eukaryota</taxon>
        <taxon>Amoebozoa</taxon>
        <taxon>Evosea</taxon>
        <taxon>Archamoebae</taxon>
        <taxon>Mastigamoebida</taxon>
        <taxon>Entamoebidae</taxon>
        <taxon>Entamoeba</taxon>
    </lineage>
</organism>
<evidence type="ECO:0000256" key="5">
    <source>
        <dbReference type="PIRSR" id="PIRSR604241-50"/>
    </source>
</evidence>
<dbReference type="VEuPathDB" id="AmoebaDB:EHI5A_107550"/>
<keyword evidence="4 5" id="KW-0449">Lipoprotein</keyword>
<dbReference type="SMR" id="A0A5K1UVU0"/>
<evidence type="ECO:0000256" key="3">
    <source>
        <dbReference type="ARBA" id="ARBA00023136"/>
    </source>
</evidence>
<protein>
    <recommendedName>
        <fullName evidence="6">Autophagy-related protein</fullName>
    </recommendedName>
</protein>
<dbReference type="OMA" id="AKMKWMF"/>
<dbReference type="Proteomes" id="UP000078387">
    <property type="component" value="Unassembled WGS sequence"/>
</dbReference>
<dbReference type="EMBL" id="BDEQ01000001">
    <property type="protein sequence ID" value="GAT98760.1"/>
    <property type="molecule type" value="Genomic_DNA"/>
</dbReference>
<accession>A0A5K1UVU0</accession>
<comment type="caution">
    <text evidence="7">The sequence shown here is derived from an EMBL/GenBank/DDBJ whole genome shotgun (WGS) entry which is preliminary data.</text>
</comment>
<dbReference type="AlphaFoldDB" id="A0A5K1UVU0"/>
<evidence type="ECO:0000313" key="8">
    <source>
        <dbReference type="Proteomes" id="UP000078387"/>
    </source>
</evidence>
<evidence type="ECO:0000256" key="1">
    <source>
        <dbReference type="ARBA" id="ARBA00004370"/>
    </source>
</evidence>
<dbReference type="PANTHER" id="PTHR10969">
    <property type="entry name" value="MICROTUBULE-ASSOCIATED PROTEINS 1A/1B LIGHT CHAIN 3-RELATED"/>
    <property type="match status" value="1"/>
</dbReference>
<feature type="lipid moiety-binding region" description="Phosphatidylserine amidated glycine; alternate" evidence="5">
    <location>
        <position position="133"/>
    </location>
</feature>
<evidence type="ECO:0000256" key="2">
    <source>
        <dbReference type="ARBA" id="ARBA00007293"/>
    </source>
</evidence>
<dbReference type="GO" id="GO:0016020">
    <property type="term" value="C:membrane"/>
    <property type="evidence" value="ECO:0007669"/>
    <property type="project" value="UniProtKB-SubCell"/>
</dbReference>
<evidence type="ECO:0000256" key="4">
    <source>
        <dbReference type="ARBA" id="ARBA00023288"/>
    </source>
</evidence>